<reference evidence="1" key="2">
    <citation type="journal article" date="2015" name="Fish Shellfish Immunol.">
        <title>Early steps in the European eel (Anguilla anguilla)-Vibrio vulnificus interaction in the gills: Role of the RtxA13 toxin.</title>
        <authorList>
            <person name="Callol A."/>
            <person name="Pajuelo D."/>
            <person name="Ebbesson L."/>
            <person name="Teles M."/>
            <person name="MacKenzie S."/>
            <person name="Amaro C."/>
        </authorList>
    </citation>
    <scope>NUCLEOTIDE SEQUENCE</scope>
</reference>
<evidence type="ECO:0000313" key="1">
    <source>
        <dbReference type="EMBL" id="JAH55118.1"/>
    </source>
</evidence>
<reference evidence="1" key="1">
    <citation type="submission" date="2014-11" db="EMBL/GenBank/DDBJ databases">
        <authorList>
            <person name="Amaro Gonzalez C."/>
        </authorList>
    </citation>
    <scope>NUCLEOTIDE SEQUENCE</scope>
</reference>
<protein>
    <submittedName>
        <fullName evidence="1">Uncharacterized protein</fullName>
    </submittedName>
</protein>
<accession>A0A0E9TQV0</accession>
<proteinExistence type="predicted"/>
<dbReference type="EMBL" id="GBXM01053459">
    <property type="protein sequence ID" value="JAH55118.1"/>
    <property type="molecule type" value="Transcribed_RNA"/>
</dbReference>
<dbReference type="AlphaFoldDB" id="A0A0E9TQV0"/>
<sequence>MHKSAHRLPVVITENKYLLQLPPALFFNTVKLAESK</sequence>
<organism evidence="1">
    <name type="scientific">Anguilla anguilla</name>
    <name type="common">European freshwater eel</name>
    <name type="synonym">Muraena anguilla</name>
    <dbReference type="NCBI Taxonomy" id="7936"/>
    <lineage>
        <taxon>Eukaryota</taxon>
        <taxon>Metazoa</taxon>
        <taxon>Chordata</taxon>
        <taxon>Craniata</taxon>
        <taxon>Vertebrata</taxon>
        <taxon>Euteleostomi</taxon>
        <taxon>Actinopterygii</taxon>
        <taxon>Neopterygii</taxon>
        <taxon>Teleostei</taxon>
        <taxon>Anguilliformes</taxon>
        <taxon>Anguillidae</taxon>
        <taxon>Anguilla</taxon>
    </lineage>
</organism>
<name>A0A0E9TQV0_ANGAN</name>